<keyword evidence="3" id="KW-0488">Methylation</keyword>
<proteinExistence type="predicted"/>
<dbReference type="EMBL" id="CP030139">
    <property type="protein sequence ID" value="AZB73651.1"/>
    <property type="molecule type" value="Genomic_DNA"/>
</dbReference>
<evidence type="ECO:0000256" key="2">
    <source>
        <dbReference type="ARBA" id="ARBA00022475"/>
    </source>
</evidence>
<dbReference type="Gene3D" id="3.30.700.10">
    <property type="entry name" value="Glycoprotein, Type 4 Pilin"/>
    <property type="match status" value="1"/>
</dbReference>
<evidence type="ECO:0000256" key="7">
    <source>
        <dbReference type="ARBA" id="ARBA00023136"/>
    </source>
</evidence>
<dbReference type="NCBIfam" id="TIGR02532">
    <property type="entry name" value="IV_pilin_GFxxxE"/>
    <property type="match status" value="1"/>
</dbReference>
<dbReference type="SUPFAM" id="SSF54523">
    <property type="entry name" value="Pili subunits"/>
    <property type="match status" value="1"/>
</dbReference>
<reference evidence="10 11" key="1">
    <citation type="journal article" date="2018" name="Sci. Rep.">
        <title>Genome Features and Biochemical Characteristics of a Robust, Fast Growing and Naturally Transformable Cyanobacterium Synechococcus elongatus PCC 11801 Isolated from India.</title>
        <authorList>
            <person name="Jaiswal D."/>
            <person name="Sengupta A."/>
            <person name="Sohoni S."/>
            <person name="Sengupta S."/>
            <person name="Phadnavis A.G."/>
            <person name="Pakrasi H.B."/>
            <person name="Wangikar P.P."/>
        </authorList>
    </citation>
    <scope>NUCLEOTIDE SEQUENCE [LARGE SCALE GENOMIC DNA]</scope>
    <source>
        <strain evidence="10 11">PCC 11801</strain>
    </source>
</reference>
<evidence type="ECO:0000259" key="9">
    <source>
        <dbReference type="Pfam" id="PF12019"/>
    </source>
</evidence>
<dbReference type="Pfam" id="PF12019">
    <property type="entry name" value="GspH"/>
    <property type="match status" value="1"/>
</dbReference>
<evidence type="ECO:0000256" key="1">
    <source>
        <dbReference type="ARBA" id="ARBA00004377"/>
    </source>
</evidence>
<keyword evidence="5 8" id="KW-0812">Transmembrane</keyword>
<feature type="transmembrane region" description="Helical" evidence="8">
    <location>
        <begin position="21"/>
        <end position="44"/>
    </location>
</feature>
<dbReference type="InterPro" id="IPR022346">
    <property type="entry name" value="T2SS_GspH"/>
</dbReference>
<evidence type="ECO:0000256" key="3">
    <source>
        <dbReference type="ARBA" id="ARBA00022481"/>
    </source>
</evidence>
<evidence type="ECO:0000256" key="4">
    <source>
        <dbReference type="ARBA" id="ARBA00022519"/>
    </source>
</evidence>
<evidence type="ECO:0000256" key="5">
    <source>
        <dbReference type="ARBA" id="ARBA00022692"/>
    </source>
</evidence>
<keyword evidence="7 8" id="KW-0472">Membrane</keyword>
<evidence type="ECO:0000256" key="8">
    <source>
        <dbReference type="SAM" id="Phobius"/>
    </source>
</evidence>
<organism evidence="10 11">
    <name type="scientific">Synechococcus elongatus PCC 11801</name>
    <dbReference type="NCBI Taxonomy" id="2219813"/>
    <lineage>
        <taxon>Bacteria</taxon>
        <taxon>Bacillati</taxon>
        <taxon>Cyanobacteriota</taxon>
        <taxon>Cyanophyceae</taxon>
        <taxon>Synechococcales</taxon>
        <taxon>Synechococcaceae</taxon>
        <taxon>Synechococcus</taxon>
    </lineage>
</organism>
<dbReference type="GO" id="GO:0015628">
    <property type="term" value="P:protein secretion by the type II secretion system"/>
    <property type="evidence" value="ECO:0007669"/>
    <property type="project" value="InterPro"/>
</dbReference>
<accession>A0AAN1QQC5</accession>
<dbReference type="InterPro" id="IPR045584">
    <property type="entry name" value="Pilin-like"/>
</dbReference>
<keyword evidence="4" id="KW-0997">Cell inner membrane</keyword>
<evidence type="ECO:0000256" key="6">
    <source>
        <dbReference type="ARBA" id="ARBA00022989"/>
    </source>
</evidence>
<name>A0AAN1QQC5_SYNEL</name>
<dbReference type="AlphaFoldDB" id="A0AAN1QQC5"/>
<comment type="subcellular location">
    <subcellularLocation>
        <location evidence="1">Cell inner membrane</location>
        <topology evidence="1">Single-pass membrane protein</topology>
    </subcellularLocation>
</comment>
<dbReference type="GO" id="GO:0015627">
    <property type="term" value="C:type II protein secretion system complex"/>
    <property type="evidence" value="ECO:0007669"/>
    <property type="project" value="InterPro"/>
</dbReference>
<dbReference type="GO" id="GO:0005886">
    <property type="term" value="C:plasma membrane"/>
    <property type="evidence" value="ECO:0007669"/>
    <property type="project" value="UniProtKB-SubCell"/>
</dbReference>
<gene>
    <name evidence="10" type="ORF">DOP62_05645</name>
</gene>
<keyword evidence="6 8" id="KW-1133">Transmembrane helix</keyword>
<sequence length="201" mass="21304">MRPMNAHPPRRQSIDGFTLTELLVLVIIVGILSALAVPNLLGYFSRTQVDAGAEALEGVLRQAQREAIRRSQTCAVVIPTGADPVVRTATNTEVAGSNENCLPARNLSQQTGSGQQAADLTLRNIRIDSNLTANPPTVGFTFKGTPTNVAANTVLVISSTRSPSSSSRCIVVSDLLGLIRAGNYNGTPTNPTEANCRIRPQ</sequence>
<dbReference type="RefSeq" id="WP_208676359.1">
    <property type="nucleotide sequence ID" value="NZ_CP030139.2"/>
</dbReference>
<evidence type="ECO:0000313" key="10">
    <source>
        <dbReference type="EMBL" id="AZB73651.1"/>
    </source>
</evidence>
<evidence type="ECO:0000313" key="11">
    <source>
        <dbReference type="Proteomes" id="UP000267249"/>
    </source>
</evidence>
<dbReference type="Proteomes" id="UP000267249">
    <property type="component" value="Chromosome"/>
</dbReference>
<protein>
    <submittedName>
        <fullName evidence="10">Type II secretion system protein</fullName>
    </submittedName>
</protein>
<dbReference type="InterPro" id="IPR012902">
    <property type="entry name" value="N_methyl_site"/>
</dbReference>
<feature type="domain" description="General secretion pathway GspH" evidence="9">
    <location>
        <begin position="53"/>
        <end position="173"/>
    </location>
</feature>
<keyword evidence="2" id="KW-1003">Cell membrane</keyword>